<comment type="catalytic activity">
    <reaction evidence="11">
        <text>glycyl-[protein] + reduced [flavodoxin] + S-adenosyl-L-methionine = glycin-2-yl radical-[protein] + semiquinone [flavodoxin] + 5'-deoxyadenosine + L-methionine + H(+)</text>
        <dbReference type="Rhea" id="RHEA:61976"/>
        <dbReference type="Rhea" id="RHEA-COMP:10622"/>
        <dbReference type="Rhea" id="RHEA-COMP:14480"/>
        <dbReference type="Rhea" id="RHEA-COMP:15993"/>
        <dbReference type="Rhea" id="RHEA-COMP:15994"/>
        <dbReference type="ChEBI" id="CHEBI:15378"/>
        <dbReference type="ChEBI" id="CHEBI:17319"/>
        <dbReference type="ChEBI" id="CHEBI:29947"/>
        <dbReference type="ChEBI" id="CHEBI:32722"/>
        <dbReference type="ChEBI" id="CHEBI:57618"/>
        <dbReference type="ChEBI" id="CHEBI:57844"/>
        <dbReference type="ChEBI" id="CHEBI:59789"/>
        <dbReference type="ChEBI" id="CHEBI:140311"/>
    </reaction>
</comment>
<dbReference type="Pfam" id="PF13353">
    <property type="entry name" value="Fer4_12"/>
    <property type="match status" value="1"/>
</dbReference>
<dbReference type="PIRSF" id="PIRSF000368">
    <property type="entry name" value="NrdG"/>
    <property type="match status" value="1"/>
</dbReference>
<proteinExistence type="inferred from homology"/>
<keyword evidence="5" id="KW-0004">4Fe-4S</keyword>
<dbReference type="InterPro" id="IPR058240">
    <property type="entry name" value="rSAM_sf"/>
</dbReference>
<dbReference type="PANTHER" id="PTHR30352">
    <property type="entry name" value="PYRUVATE FORMATE-LYASE-ACTIVATING ENZYME"/>
    <property type="match status" value="1"/>
</dbReference>
<evidence type="ECO:0000313" key="13">
    <source>
        <dbReference type="EMBL" id="HIZ75050.1"/>
    </source>
</evidence>
<comment type="similarity">
    <text evidence="3 12">Belongs to the organic radical-activating enzymes family.</text>
</comment>
<evidence type="ECO:0000256" key="1">
    <source>
        <dbReference type="ARBA" id="ARBA00001966"/>
    </source>
</evidence>
<dbReference type="EMBL" id="DXAY01000175">
    <property type="protein sequence ID" value="HIZ75050.1"/>
    <property type="molecule type" value="Genomic_DNA"/>
</dbReference>
<reference evidence="13" key="1">
    <citation type="journal article" date="2021" name="PeerJ">
        <title>Extensive microbial diversity within the chicken gut microbiome revealed by metagenomics and culture.</title>
        <authorList>
            <person name="Gilroy R."/>
            <person name="Ravi A."/>
            <person name="Getino M."/>
            <person name="Pursley I."/>
            <person name="Horton D.L."/>
            <person name="Alikhan N.F."/>
            <person name="Baker D."/>
            <person name="Gharbi K."/>
            <person name="Hall N."/>
            <person name="Watson M."/>
            <person name="Adriaenssens E.M."/>
            <person name="Foster-Nyarko E."/>
            <person name="Jarju S."/>
            <person name="Secka A."/>
            <person name="Antonio M."/>
            <person name="Oren A."/>
            <person name="Chaudhuri R.R."/>
            <person name="La Ragione R."/>
            <person name="Hildebrand F."/>
            <person name="Pallen M.J."/>
        </authorList>
    </citation>
    <scope>NUCLEOTIDE SEQUENCE</scope>
    <source>
        <strain evidence="13">CHK196-3914</strain>
    </source>
</reference>
<gene>
    <name evidence="13" type="primary">nrdG</name>
    <name evidence="13" type="ORF">H9723_07405</name>
</gene>
<dbReference type="GO" id="GO:0051539">
    <property type="term" value="F:4 iron, 4 sulfur cluster binding"/>
    <property type="evidence" value="ECO:0007669"/>
    <property type="project" value="UniProtKB-KW"/>
</dbReference>
<organism evidence="13 14">
    <name type="scientific">Candidatus Mediterraneibacter stercoravium</name>
    <dbReference type="NCBI Taxonomy" id="2838685"/>
    <lineage>
        <taxon>Bacteria</taxon>
        <taxon>Bacillati</taxon>
        <taxon>Bacillota</taxon>
        <taxon>Clostridia</taxon>
        <taxon>Lachnospirales</taxon>
        <taxon>Lachnospiraceae</taxon>
        <taxon>Mediterraneibacter</taxon>
    </lineage>
</organism>
<dbReference type="PANTHER" id="PTHR30352:SF2">
    <property type="entry name" value="ANAEROBIC RIBONUCLEOSIDE-TRIPHOSPHATE REDUCTASE-ACTIVATING PROTEIN"/>
    <property type="match status" value="1"/>
</dbReference>
<accession>A0A9D2K0Z3</accession>
<keyword evidence="7" id="KW-0479">Metal-binding</keyword>
<evidence type="ECO:0000256" key="10">
    <source>
        <dbReference type="ARBA" id="ARBA00023014"/>
    </source>
</evidence>
<dbReference type="SFLD" id="SFLDF00299">
    <property type="entry name" value="anaerobic_ribonucleoside-triph"/>
    <property type="match status" value="1"/>
</dbReference>
<dbReference type="GO" id="GO:0046872">
    <property type="term" value="F:metal ion binding"/>
    <property type="evidence" value="ECO:0007669"/>
    <property type="project" value="UniProtKB-KW"/>
</dbReference>
<dbReference type="SFLD" id="SFLDS00029">
    <property type="entry name" value="Radical_SAM"/>
    <property type="match status" value="1"/>
</dbReference>
<dbReference type="InterPro" id="IPR034457">
    <property type="entry name" value="Organic_radical-activating"/>
</dbReference>
<evidence type="ECO:0000256" key="11">
    <source>
        <dbReference type="ARBA" id="ARBA00047365"/>
    </source>
</evidence>
<dbReference type="GO" id="GO:0004748">
    <property type="term" value="F:ribonucleoside-diphosphate reductase activity, thioredoxin disulfide as acceptor"/>
    <property type="evidence" value="ECO:0007669"/>
    <property type="project" value="TreeGrafter"/>
</dbReference>
<dbReference type="PROSITE" id="PS01087">
    <property type="entry name" value="RADICAL_ACTIVATING"/>
    <property type="match status" value="1"/>
</dbReference>
<evidence type="ECO:0000256" key="6">
    <source>
        <dbReference type="ARBA" id="ARBA00022691"/>
    </source>
</evidence>
<keyword evidence="8 12" id="KW-0560">Oxidoreductase</keyword>
<dbReference type="GO" id="GO:0043365">
    <property type="term" value="F:[formate-C-acetyltransferase]-activating enzyme activity"/>
    <property type="evidence" value="ECO:0007669"/>
    <property type="project" value="InterPro"/>
</dbReference>
<dbReference type="CDD" id="cd01335">
    <property type="entry name" value="Radical_SAM"/>
    <property type="match status" value="1"/>
</dbReference>
<dbReference type="InterPro" id="IPR013785">
    <property type="entry name" value="Aldolase_TIM"/>
</dbReference>
<evidence type="ECO:0000256" key="9">
    <source>
        <dbReference type="ARBA" id="ARBA00023004"/>
    </source>
</evidence>
<dbReference type="InterPro" id="IPR007197">
    <property type="entry name" value="rSAM"/>
</dbReference>
<comment type="function">
    <text evidence="2 12">Activation of anaerobic ribonucleoside-triphosphate reductase under anaerobic conditions by generation of an organic free radical, using S-adenosylmethionine and reduced flavodoxin as cosubstrates to produce 5'-deoxy-adenosine.</text>
</comment>
<reference evidence="13" key="2">
    <citation type="submission" date="2021-04" db="EMBL/GenBank/DDBJ databases">
        <authorList>
            <person name="Gilroy R."/>
        </authorList>
    </citation>
    <scope>NUCLEOTIDE SEQUENCE</scope>
    <source>
        <strain evidence="13">CHK196-3914</strain>
    </source>
</reference>
<keyword evidence="6" id="KW-0949">S-adenosyl-L-methionine</keyword>
<dbReference type="NCBIfam" id="TIGR02491">
    <property type="entry name" value="NrdG"/>
    <property type="match status" value="1"/>
</dbReference>
<keyword evidence="10" id="KW-0411">Iron-sulfur</keyword>
<evidence type="ECO:0000256" key="3">
    <source>
        <dbReference type="ARBA" id="ARBA00009777"/>
    </source>
</evidence>
<evidence type="ECO:0000256" key="12">
    <source>
        <dbReference type="PIRNR" id="PIRNR000368"/>
    </source>
</evidence>
<evidence type="ECO:0000313" key="14">
    <source>
        <dbReference type="Proteomes" id="UP000824116"/>
    </source>
</evidence>
<dbReference type="InterPro" id="IPR012837">
    <property type="entry name" value="NrdG"/>
</dbReference>
<dbReference type="SFLD" id="SFLDG01066">
    <property type="entry name" value="organic_radical-activating_enz"/>
    <property type="match status" value="1"/>
</dbReference>
<dbReference type="Proteomes" id="UP000824116">
    <property type="component" value="Unassembled WGS sequence"/>
</dbReference>
<evidence type="ECO:0000256" key="2">
    <source>
        <dbReference type="ARBA" id="ARBA00003852"/>
    </source>
</evidence>
<keyword evidence="9" id="KW-0408">Iron</keyword>
<evidence type="ECO:0000256" key="5">
    <source>
        <dbReference type="ARBA" id="ARBA00022485"/>
    </source>
</evidence>
<dbReference type="SUPFAM" id="SSF102114">
    <property type="entry name" value="Radical SAM enzymes"/>
    <property type="match status" value="1"/>
</dbReference>
<dbReference type="AlphaFoldDB" id="A0A9D2K0Z3"/>
<protein>
    <recommendedName>
        <fullName evidence="4 12">Anaerobic ribonucleoside-triphosphate reductase-activating protein</fullName>
        <ecNumber evidence="12">1.97.1.-</ecNumber>
    </recommendedName>
</protein>
<evidence type="ECO:0000256" key="8">
    <source>
        <dbReference type="ARBA" id="ARBA00023002"/>
    </source>
</evidence>
<name>A0A9D2K0Z3_9FIRM</name>
<dbReference type="EC" id="1.97.1.-" evidence="12"/>
<evidence type="ECO:0000256" key="4">
    <source>
        <dbReference type="ARBA" id="ARBA00014281"/>
    </source>
</evidence>
<dbReference type="SFLD" id="SFLDG01063">
    <property type="entry name" value="activating_enzymes__group_1"/>
    <property type="match status" value="1"/>
</dbReference>
<dbReference type="Gene3D" id="3.20.20.70">
    <property type="entry name" value="Aldolase class I"/>
    <property type="match status" value="1"/>
</dbReference>
<dbReference type="InterPro" id="IPR001989">
    <property type="entry name" value="Radical_activat_CS"/>
</dbReference>
<comment type="cofactor">
    <cofactor evidence="1">
        <name>[4Fe-4S] cluster</name>
        <dbReference type="ChEBI" id="CHEBI:49883"/>
    </cofactor>
</comment>
<evidence type="ECO:0000256" key="7">
    <source>
        <dbReference type="ARBA" id="ARBA00022723"/>
    </source>
</evidence>
<sequence length="180" mass="20848">MYYGEIKKCDIANGEGVRVSLFVSGCTHHCPGCFNQETWNFSYGKEYTEETEEEILEALSPDYISGLSLLGGEPFEPQNQEVLVRLLRKVKERYPRKDVWCYTGWLFDRELLGESRARCGYTDEMLSMIDILVDGRFIERLKDITLVFRGSSNQRVIDVKKSLESGSVVLWEQRLRRGMP</sequence>
<comment type="caution">
    <text evidence="13">The sequence shown here is derived from an EMBL/GenBank/DDBJ whole genome shotgun (WGS) entry which is preliminary data.</text>
</comment>